<sequence length="170" mass="19482">MLVKLGSSVKHVDYNNLKGQNYTTENRSKWSFGCQFDLILIFSRKTVTLALSVIKSKSMVTADRSYYASQFLAHTMFLPFFPTEAMLWTFGTLQGSIYTVCSLISNKIALTTDVWHFAGQHLYYASQFLADAMSNVTIDIWDFAWQHLYYLLSNEIAITTDVWDFAGQHV</sequence>
<keyword evidence="2" id="KW-1185">Reference proteome</keyword>
<accession>A0AAU9X8M8</accession>
<evidence type="ECO:0000313" key="2">
    <source>
        <dbReference type="Proteomes" id="UP001159428"/>
    </source>
</evidence>
<comment type="caution">
    <text evidence="1">The sequence shown here is derived from an EMBL/GenBank/DDBJ whole genome shotgun (WGS) entry which is preliminary data.</text>
</comment>
<reference evidence="1 2" key="1">
    <citation type="submission" date="2022-05" db="EMBL/GenBank/DDBJ databases">
        <authorList>
            <consortium name="Genoscope - CEA"/>
            <person name="William W."/>
        </authorList>
    </citation>
    <scope>NUCLEOTIDE SEQUENCE [LARGE SCALE GENOMIC DNA]</scope>
</reference>
<proteinExistence type="predicted"/>
<feature type="non-terminal residue" evidence="1">
    <location>
        <position position="170"/>
    </location>
</feature>
<organism evidence="1 2">
    <name type="scientific">Pocillopora meandrina</name>
    <dbReference type="NCBI Taxonomy" id="46732"/>
    <lineage>
        <taxon>Eukaryota</taxon>
        <taxon>Metazoa</taxon>
        <taxon>Cnidaria</taxon>
        <taxon>Anthozoa</taxon>
        <taxon>Hexacorallia</taxon>
        <taxon>Scleractinia</taxon>
        <taxon>Astrocoeniina</taxon>
        <taxon>Pocilloporidae</taxon>
        <taxon>Pocillopora</taxon>
    </lineage>
</organism>
<dbReference type="EMBL" id="CALNXJ010000033">
    <property type="protein sequence ID" value="CAH3140035.1"/>
    <property type="molecule type" value="Genomic_DNA"/>
</dbReference>
<evidence type="ECO:0000313" key="1">
    <source>
        <dbReference type="EMBL" id="CAH3140035.1"/>
    </source>
</evidence>
<name>A0AAU9X8M8_9CNID</name>
<protein>
    <submittedName>
        <fullName evidence="1">Uncharacterized protein</fullName>
    </submittedName>
</protein>
<gene>
    <name evidence="1" type="ORF">PMEA_00019097</name>
</gene>
<dbReference type="Proteomes" id="UP001159428">
    <property type="component" value="Unassembled WGS sequence"/>
</dbReference>
<dbReference type="AlphaFoldDB" id="A0AAU9X8M8"/>